<reference evidence="3" key="1">
    <citation type="submission" date="2015-07" db="EMBL/GenBank/DDBJ databases">
        <title>Fjat-14205 dsm 2895.</title>
        <authorList>
            <person name="Liu B."/>
            <person name="Wang J."/>
            <person name="Zhu Y."/>
            <person name="Liu G."/>
            <person name="Chen Q."/>
            <person name="Chen Z."/>
            <person name="Lan J."/>
            <person name="Che J."/>
            <person name="Ge C."/>
            <person name="Shi H."/>
            <person name="Pan Z."/>
            <person name="Liu X."/>
        </authorList>
    </citation>
    <scope>NUCLEOTIDE SEQUENCE [LARGE SCALE GENOMIC DNA]</scope>
    <source>
        <strain evidence="3">DSM 25560</strain>
    </source>
</reference>
<dbReference type="SUPFAM" id="SSF54593">
    <property type="entry name" value="Glyoxalase/Bleomycin resistance protein/Dihydroxybiphenyl dioxygenase"/>
    <property type="match status" value="1"/>
</dbReference>
<dbReference type="InterPro" id="IPR028973">
    <property type="entry name" value="PhnB-like"/>
</dbReference>
<keyword evidence="3" id="KW-1185">Reference proteome</keyword>
<dbReference type="CDD" id="cd06588">
    <property type="entry name" value="PhnB_like"/>
    <property type="match status" value="1"/>
</dbReference>
<accession>A0ABR5JYW8</accession>
<dbReference type="InterPro" id="IPR009725">
    <property type="entry name" value="3_dmu_93_MTrfase"/>
</dbReference>
<dbReference type="EMBL" id="LGRV01000005">
    <property type="protein sequence ID" value="KOS66920.1"/>
    <property type="molecule type" value="Genomic_DNA"/>
</dbReference>
<sequence>MRSATTFLMFQGQANEAIQQYKEWFTDLTVQSLSYMEDSQQVAMAVMDLKGLKIMVNDSVIKHDFTFTPATSIFIECETLEEIINLTAQVLEGGKALMPLGHYGFSEQFAWIEDRFGVSWQFTYNLK</sequence>
<dbReference type="Gene3D" id="3.30.720.100">
    <property type="match status" value="1"/>
</dbReference>
<organism evidence="2 3">
    <name type="scientific">Lysinibacillus contaminans</name>
    <dbReference type="NCBI Taxonomy" id="1293441"/>
    <lineage>
        <taxon>Bacteria</taxon>
        <taxon>Bacillati</taxon>
        <taxon>Bacillota</taxon>
        <taxon>Bacilli</taxon>
        <taxon>Bacillales</taxon>
        <taxon>Bacillaceae</taxon>
        <taxon>Lysinibacillus</taxon>
    </lineage>
</organism>
<dbReference type="PIRSF" id="PIRSF021700">
    <property type="entry name" value="3_dmu_93_MTrfase"/>
    <property type="match status" value="1"/>
</dbReference>
<dbReference type="Gene3D" id="3.30.720.110">
    <property type="match status" value="1"/>
</dbReference>
<comment type="caution">
    <text evidence="2">The sequence shown here is derived from an EMBL/GenBank/DDBJ whole genome shotgun (WGS) entry which is preliminary data.</text>
</comment>
<evidence type="ECO:0000313" key="2">
    <source>
        <dbReference type="EMBL" id="KOS66920.1"/>
    </source>
</evidence>
<dbReference type="Proteomes" id="UP000050668">
    <property type="component" value="Unassembled WGS sequence"/>
</dbReference>
<dbReference type="InterPro" id="IPR029068">
    <property type="entry name" value="Glyas_Bleomycin-R_OHBP_Dase"/>
</dbReference>
<dbReference type="RefSeq" id="WP_053584877.1">
    <property type="nucleotide sequence ID" value="NZ_LGRV01000005.1"/>
</dbReference>
<evidence type="ECO:0000313" key="3">
    <source>
        <dbReference type="Proteomes" id="UP000050668"/>
    </source>
</evidence>
<proteinExistence type="predicted"/>
<gene>
    <name evidence="2" type="ORF">AEA09_15580</name>
</gene>
<feature type="domain" description="PhnB-like" evidence="1">
    <location>
        <begin position="4"/>
        <end position="122"/>
    </location>
</feature>
<dbReference type="PANTHER" id="PTHR33990:SF4">
    <property type="entry name" value="PHNB-LIKE DOMAIN-CONTAINING PROTEIN"/>
    <property type="match status" value="1"/>
</dbReference>
<dbReference type="Pfam" id="PF06983">
    <property type="entry name" value="3-dmu-9_3-mt"/>
    <property type="match status" value="1"/>
</dbReference>
<protein>
    <submittedName>
        <fullName evidence="2">PhnB protein</fullName>
    </submittedName>
</protein>
<dbReference type="PANTHER" id="PTHR33990">
    <property type="entry name" value="PROTEIN YJDN-RELATED"/>
    <property type="match status" value="1"/>
</dbReference>
<name>A0ABR5JYW8_9BACI</name>
<evidence type="ECO:0000259" key="1">
    <source>
        <dbReference type="Pfam" id="PF06983"/>
    </source>
</evidence>